<comment type="caution">
    <text evidence="2">The sequence shown here is derived from an EMBL/GenBank/DDBJ whole genome shotgun (WGS) entry which is preliminary data.</text>
</comment>
<name>A0AA38H1Y4_9TREE</name>
<dbReference type="GeneID" id="77729674"/>
<feature type="region of interest" description="Disordered" evidence="1">
    <location>
        <begin position="183"/>
        <end position="260"/>
    </location>
</feature>
<feature type="compositionally biased region" description="Polar residues" evidence="1">
    <location>
        <begin position="1"/>
        <end position="18"/>
    </location>
</feature>
<organism evidence="2 3">
    <name type="scientific">Dioszegia hungarica</name>
    <dbReference type="NCBI Taxonomy" id="4972"/>
    <lineage>
        <taxon>Eukaryota</taxon>
        <taxon>Fungi</taxon>
        <taxon>Dikarya</taxon>
        <taxon>Basidiomycota</taxon>
        <taxon>Agaricomycotina</taxon>
        <taxon>Tremellomycetes</taxon>
        <taxon>Tremellales</taxon>
        <taxon>Bulleribasidiaceae</taxon>
        <taxon>Dioszegia</taxon>
    </lineage>
</organism>
<dbReference type="AlphaFoldDB" id="A0AA38H1Y4"/>
<evidence type="ECO:0000256" key="1">
    <source>
        <dbReference type="SAM" id="MobiDB-lite"/>
    </source>
</evidence>
<keyword evidence="3" id="KW-1185">Reference proteome</keyword>
<feature type="region of interest" description="Disordered" evidence="1">
    <location>
        <begin position="522"/>
        <end position="554"/>
    </location>
</feature>
<accession>A0AA38H1Y4</accession>
<dbReference type="EMBL" id="JAKWFO010000011">
    <property type="protein sequence ID" value="KAI9633197.1"/>
    <property type="molecule type" value="Genomic_DNA"/>
</dbReference>
<feature type="region of interest" description="Disordered" evidence="1">
    <location>
        <begin position="1"/>
        <end position="26"/>
    </location>
</feature>
<feature type="region of interest" description="Disordered" evidence="1">
    <location>
        <begin position="283"/>
        <end position="303"/>
    </location>
</feature>
<reference evidence="2" key="1">
    <citation type="journal article" date="2022" name="G3 (Bethesda)">
        <title>High quality genome of the basidiomycete yeast Dioszegia hungarica PDD-24b-2 isolated from cloud water.</title>
        <authorList>
            <person name="Jarrige D."/>
            <person name="Haridas S."/>
            <person name="Bleykasten-Grosshans C."/>
            <person name="Joly M."/>
            <person name="Nadalig T."/>
            <person name="Sancelme M."/>
            <person name="Vuilleumier S."/>
            <person name="Grigoriev I.V."/>
            <person name="Amato P."/>
            <person name="Bringel F."/>
        </authorList>
    </citation>
    <scope>NUCLEOTIDE SEQUENCE</scope>
    <source>
        <strain evidence="2">PDD-24b-2</strain>
    </source>
</reference>
<protein>
    <submittedName>
        <fullName evidence="2">Uncharacterized protein</fullName>
    </submittedName>
</protein>
<proteinExistence type="predicted"/>
<feature type="compositionally biased region" description="Acidic residues" evidence="1">
    <location>
        <begin position="542"/>
        <end position="554"/>
    </location>
</feature>
<feature type="compositionally biased region" description="Basic and acidic residues" evidence="1">
    <location>
        <begin position="384"/>
        <end position="483"/>
    </location>
</feature>
<feature type="region of interest" description="Disordered" evidence="1">
    <location>
        <begin position="384"/>
        <end position="489"/>
    </location>
</feature>
<gene>
    <name evidence="2" type="ORF">MKK02DRAFT_39176</name>
</gene>
<evidence type="ECO:0000313" key="2">
    <source>
        <dbReference type="EMBL" id="KAI9633197.1"/>
    </source>
</evidence>
<feature type="compositionally biased region" description="Low complexity" evidence="1">
    <location>
        <begin position="246"/>
        <end position="260"/>
    </location>
</feature>
<dbReference type="Proteomes" id="UP001164286">
    <property type="component" value="Unassembled WGS sequence"/>
</dbReference>
<feature type="region of interest" description="Disordered" evidence="1">
    <location>
        <begin position="349"/>
        <end position="372"/>
    </location>
</feature>
<sequence>MSTPVAPQQAGLSTSPSDPQVEGSAVEEVPPGFIVDKAVFGDLPISYHPLFKLFRCESCKKTTLNMRGHYRPTGTRVYKHRGIPSTLISSTLAKYPEEDPQRFIPHPFPLDYRYPHHIHGIQTAVAGYRCHLCSYTAASENNMRGHFFRKHFVAKPKTGGHYSACGDIQSFGNLARTGPRWFPSSPPSLAVPAESSSARKRARPESAAIEQSPPKRSRRLALSSQPEPGSVPAGDSSGANFATPVRAQSSSIPSSSSARLPSLSAQAKIIAGRSARITHALSGAIPSNAGGPSNRIIPPTPSHSLIPSRLGTSIDPSRIAPAHALNSSLPGETSGTAQVAVDQVRHSIKAPTEAHQPQRAGSGANPSRTEQEIRDELRAALARTQDHKAELKRIEQQQREKAQATRDKAQAEKEKAAREVEEAEKEAKARVESARETAKEKLEKAEEEARAEAEAARRQAEDKMRRLREAADEEVKKAERDALESVQRAKCASGKAQAEAEAAKALAEGVKLEEEEEEEIIFVGNRQRGEGSGKQPFSVLGDGDDSEVEEEVEV</sequence>
<dbReference type="RefSeq" id="XP_052942974.1">
    <property type="nucleotide sequence ID" value="XM_053090469.1"/>
</dbReference>
<evidence type="ECO:0000313" key="3">
    <source>
        <dbReference type="Proteomes" id="UP001164286"/>
    </source>
</evidence>